<keyword evidence="2" id="KW-0813">Transport</keyword>
<reference evidence="5 6" key="1">
    <citation type="submission" date="2024-07" db="EMBL/GenBank/DDBJ databases">
        <title>Chromosome-level genome assembly of the water stick insect Ranatra chinensis (Heteroptera: Nepidae).</title>
        <authorList>
            <person name="Liu X."/>
        </authorList>
    </citation>
    <scope>NUCLEOTIDE SEQUENCE [LARGE SCALE GENOMIC DNA]</scope>
    <source>
        <strain evidence="5">Cailab_2021Rc</strain>
        <tissue evidence="5">Muscle</tissue>
    </source>
</reference>
<dbReference type="AlphaFoldDB" id="A0ABD0Y5F0"/>
<comment type="caution">
    <text evidence="5">The sequence shown here is derived from an EMBL/GenBank/DDBJ whole genome shotgun (WGS) entry which is preliminary data.</text>
</comment>
<evidence type="ECO:0000313" key="6">
    <source>
        <dbReference type="Proteomes" id="UP001558652"/>
    </source>
</evidence>
<keyword evidence="6" id="KW-1185">Reference proteome</keyword>
<dbReference type="Pfam" id="PF03177">
    <property type="entry name" value="Nucleoporin_C"/>
    <property type="match status" value="1"/>
</dbReference>
<gene>
    <name evidence="5" type="ORF">AAG570_002937</name>
</gene>
<keyword evidence="3" id="KW-0539">Nucleus</keyword>
<dbReference type="Proteomes" id="UP001558652">
    <property type="component" value="Unassembled WGS sequence"/>
</dbReference>
<sequence>MLIIMSKVKSLGLQFTVQSPCIPLPHLVWQLEVISCRLDVNKSHVHSTLLSIGVPVGSLLEIYDKMFTINDRCWLLEGNEFHLIQVIASFADSFIANPKIAPMNERYVKYITIVNILISWFFKTMVL</sequence>
<evidence type="ECO:0000256" key="1">
    <source>
        <dbReference type="ARBA" id="ARBA00004123"/>
    </source>
</evidence>
<evidence type="ECO:0000313" key="5">
    <source>
        <dbReference type="EMBL" id="KAL1122610.1"/>
    </source>
</evidence>
<dbReference type="PANTHER" id="PTHR10350">
    <property type="entry name" value="NUCLEAR PORE COMPLEX PROTEIN NUP155"/>
    <property type="match status" value="1"/>
</dbReference>
<dbReference type="InterPro" id="IPR007187">
    <property type="entry name" value="Nucleoporin_Nup133/Nup155_C"/>
</dbReference>
<name>A0ABD0Y5F0_9HEMI</name>
<organism evidence="5 6">
    <name type="scientific">Ranatra chinensis</name>
    <dbReference type="NCBI Taxonomy" id="642074"/>
    <lineage>
        <taxon>Eukaryota</taxon>
        <taxon>Metazoa</taxon>
        <taxon>Ecdysozoa</taxon>
        <taxon>Arthropoda</taxon>
        <taxon>Hexapoda</taxon>
        <taxon>Insecta</taxon>
        <taxon>Pterygota</taxon>
        <taxon>Neoptera</taxon>
        <taxon>Paraneoptera</taxon>
        <taxon>Hemiptera</taxon>
        <taxon>Heteroptera</taxon>
        <taxon>Panheteroptera</taxon>
        <taxon>Nepomorpha</taxon>
        <taxon>Nepidae</taxon>
        <taxon>Ranatrinae</taxon>
        <taxon>Ranatra</taxon>
    </lineage>
</organism>
<comment type="subcellular location">
    <subcellularLocation>
        <location evidence="1">Nucleus</location>
    </subcellularLocation>
</comment>
<feature type="domain" description="Nucleoporin Nup133/Nup155-like C-terminal" evidence="4">
    <location>
        <begin position="4"/>
        <end position="97"/>
    </location>
</feature>
<evidence type="ECO:0000259" key="4">
    <source>
        <dbReference type="Pfam" id="PF03177"/>
    </source>
</evidence>
<proteinExistence type="predicted"/>
<dbReference type="GO" id="GO:0005635">
    <property type="term" value="C:nuclear envelope"/>
    <property type="evidence" value="ECO:0007669"/>
    <property type="project" value="UniProtKB-ARBA"/>
</dbReference>
<dbReference type="PANTHER" id="PTHR10350:SF6">
    <property type="entry name" value="NUCLEAR PORE COMPLEX PROTEIN NUP155"/>
    <property type="match status" value="1"/>
</dbReference>
<dbReference type="InterPro" id="IPR004870">
    <property type="entry name" value="Nucleoporin_Nup155"/>
</dbReference>
<accession>A0ABD0Y5F0</accession>
<dbReference type="EMBL" id="JBFDAA010000013">
    <property type="protein sequence ID" value="KAL1122610.1"/>
    <property type="molecule type" value="Genomic_DNA"/>
</dbReference>
<evidence type="ECO:0000256" key="2">
    <source>
        <dbReference type="ARBA" id="ARBA00022448"/>
    </source>
</evidence>
<protein>
    <recommendedName>
        <fullName evidence="4">Nucleoporin Nup133/Nup155-like C-terminal domain-containing protein</fullName>
    </recommendedName>
</protein>
<dbReference type="InterPro" id="IPR042538">
    <property type="entry name" value="Nucleoporin_Nup155_C_3"/>
</dbReference>
<dbReference type="Gene3D" id="1.20.120.1880">
    <property type="entry name" value="Nucleoporin, helical C-terminal domain"/>
    <property type="match status" value="1"/>
</dbReference>
<evidence type="ECO:0000256" key="3">
    <source>
        <dbReference type="ARBA" id="ARBA00023242"/>
    </source>
</evidence>